<keyword evidence="3" id="KW-0805">Transcription regulation</keyword>
<feature type="region of interest" description="Disordered" evidence="7">
    <location>
        <begin position="185"/>
        <end position="249"/>
    </location>
</feature>
<feature type="domain" description="HTH myb-type" evidence="9">
    <location>
        <begin position="139"/>
        <end position="189"/>
    </location>
</feature>
<dbReference type="GO" id="GO:0019185">
    <property type="term" value="C:snRNA-activating protein complex"/>
    <property type="evidence" value="ECO:0007669"/>
    <property type="project" value="TreeGrafter"/>
</dbReference>
<dbReference type="CDD" id="cd00167">
    <property type="entry name" value="SANT"/>
    <property type="match status" value="3"/>
</dbReference>
<dbReference type="InterPro" id="IPR017930">
    <property type="entry name" value="Myb_dom"/>
</dbReference>
<feature type="domain" description="HTH myb-type" evidence="9">
    <location>
        <begin position="38"/>
        <end position="82"/>
    </location>
</feature>
<feature type="domain" description="Myb-like" evidence="8">
    <location>
        <begin position="83"/>
        <end position="134"/>
    </location>
</feature>
<dbReference type="PANTHER" id="PTHR46621:SF1">
    <property type="entry name" value="SNRNA-ACTIVATING PROTEIN COMPLEX SUBUNIT 4"/>
    <property type="match status" value="1"/>
</dbReference>
<gene>
    <name evidence="10" type="ORF">Ae201684_000068</name>
</gene>
<evidence type="ECO:0000313" key="10">
    <source>
        <dbReference type="EMBL" id="KAF0745615.1"/>
    </source>
</evidence>
<accession>A0A6G0XYI2</accession>
<comment type="caution">
    <text evidence="10">The sequence shown here is derived from an EMBL/GenBank/DDBJ whole genome shotgun (WGS) entry which is preliminary data.</text>
</comment>
<evidence type="ECO:0000256" key="6">
    <source>
        <dbReference type="ARBA" id="ARBA00023242"/>
    </source>
</evidence>
<dbReference type="PROSITE" id="PS51294">
    <property type="entry name" value="HTH_MYB"/>
    <property type="match status" value="3"/>
</dbReference>
<evidence type="ECO:0000256" key="4">
    <source>
        <dbReference type="ARBA" id="ARBA00023125"/>
    </source>
</evidence>
<dbReference type="AlphaFoldDB" id="A0A6G0XYI2"/>
<dbReference type="Gene3D" id="1.10.10.60">
    <property type="entry name" value="Homeodomain-like"/>
    <property type="match status" value="3"/>
</dbReference>
<dbReference type="GO" id="GO:0005634">
    <property type="term" value="C:nucleus"/>
    <property type="evidence" value="ECO:0007669"/>
    <property type="project" value="UniProtKB-SubCell"/>
</dbReference>
<organism evidence="10 11">
    <name type="scientific">Aphanomyces euteiches</name>
    <dbReference type="NCBI Taxonomy" id="100861"/>
    <lineage>
        <taxon>Eukaryota</taxon>
        <taxon>Sar</taxon>
        <taxon>Stramenopiles</taxon>
        <taxon>Oomycota</taxon>
        <taxon>Saprolegniomycetes</taxon>
        <taxon>Saprolegniales</taxon>
        <taxon>Verrucalvaceae</taxon>
        <taxon>Aphanomyces</taxon>
    </lineage>
</organism>
<feature type="domain" description="HTH myb-type" evidence="9">
    <location>
        <begin position="83"/>
        <end position="138"/>
    </location>
</feature>
<feature type="domain" description="Myb-like" evidence="8">
    <location>
        <begin position="38"/>
        <end position="82"/>
    </location>
</feature>
<keyword evidence="4" id="KW-0238">DNA-binding</keyword>
<dbReference type="FunFam" id="1.10.10.60:FF:000010">
    <property type="entry name" value="Transcriptional activator Myb isoform A"/>
    <property type="match status" value="1"/>
</dbReference>
<keyword evidence="11" id="KW-1185">Reference proteome</keyword>
<evidence type="ECO:0000259" key="9">
    <source>
        <dbReference type="PROSITE" id="PS51294"/>
    </source>
</evidence>
<reference evidence="10 11" key="1">
    <citation type="submission" date="2019-07" db="EMBL/GenBank/DDBJ databases">
        <title>Genomics analysis of Aphanomyces spp. identifies a new class of oomycete effector associated with host adaptation.</title>
        <authorList>
            <person name="Gaulin E."/>
        </authorList>
    </citation>
    <scope>NUCLEOTIDE SEQUENCE [LARGE SCALE GENOMIC DNA]</scope>
    <source>
        <strain evidence="10 11">ATCC 201684</strain>
    </source>
</reference>
<comment type="subcellular location">
    <subcellularLocation>
        <location evidence="1">Nucleus</location>
    </subcellularLocation>
</comment>
<keyword evidence="2" id="KW-0677">Repeat</keyword>
<evidence type="ECO:0000256" key="5">
    <source>
        <dbReference type="ARBA" id="ARBA00023163"/>
    </source>
</evidence>
<dbReference type="SUPFAM" id="SSF46689">
    <property type="entry name" value="Homeodomain-like"/>
    <property type="match status" value="2"/>
</dbReference>
<dbReference type="GO" id="GO:0042796">
    <property type="term" value="P:snRNA transcription by RNA polymerase III"/>
    <property type="evidence" value="ECO:0007669"/>
    <property type="project" value="TreeGrafter"/>
</dbReference>
<dbReference type="VEuPathDB" id="FungiDB:AeMF1_011481"/>
<feature type="domain" description="Myb-like" evidence="8">
    <location>
        <begin position="135"/>
        <end position="185"/>
    </location>
</feature>
<evidence type="ECO:0000256" key="7">
    <source>
        <dbReference type="SAM" id="MobiDB-lite"/>
    </source>
</evidence>
<dbReference type="GO" id="GO:0042795">
    <property type="term" value="P:snRNA transcription by RNA polymerase II"/>
    <property type="evidence" value="ECO:0007669"/>
    <property type="project" value="TreeGrafter"/>
</dbReference>
<feature type="region of interest" description="Disordered" evidence="7">
    <location>
        <begin position="1"/>
        <end position="41"/>
    </location>
</feature>
<evidence type="ECO:0000256" key="2">
    <source>
        <dbReference type="ARBA" id="ARBA00022737"/>
    </source>
</evidence>
<evidence type="ECO:0000313" key="11">
    <source>
        <dbReference type="Proteomes" id="UP000481153"/>
    </source>
</evidence>
<dbReference type="InterPro" id="IPR009057">
    <property type="entry name" value="Homeodomain-like_sf"/>
</dbReference>
<dbReference type="InterPro" id="IPR001005">
    <property type="entry name" value="SANT/Myb"/>
</dbReference>
<dbReference type="Proteomes" id="UP000481153">
    <property type="component" value="Unassembled WGS sequence"/>
</dbReference>
<dbReference type="Pfam" id="PF00249">
    <property type="entry name" value="Myb_DNA-binding"/>
    <property type="match status" value="1"/>
</dbReference>
<dbReference type="GO" id="GO:0000978">
    <property type="term" value="F:RNA polymerase II cis-regulatory region sequence-specific DNA binding"/>
    <property type="evidence" value="ECO:0007669"/>
    <property type="project" value="TreeGrafter"/>
</dbReference>
<evidence type="ECO:0000256" key="1">
    <source>
        <dbReference type="ARBA" id="ARBA00004123"/>
    </source>
</evidence>
<name>A0A6G0XYI2_9STRA</name>
<dbReference type="PROSITE" id="PS50090">
    <property type="entry name" value="MYB_LIKE"/>
    <property type="match status" value="3"/>
</dbReference>
<dbReference type="GO" id="GO:0001006">
    <property type="term" value="F:RNA polymerase III type 3 promoter sequence-specific DNA binding"/>
    <property type="evidence" value="ECO:0007669"/>
    <property type="project" value="TreeGrafter"/>
</dbReference>
<dbReference type="EMBL" id="VJMJ01000001">
    <property type="protein sequence ID" value="KAF0745615.1"/>
    <property type="molecule type" value="Genomic_DNA"/>
</dbReference>
<dbReference type="PANTHER" id="PTHR46621">
    <property type="entry name" value="SNRNA-ACTIVATING PROTEIN COMPLEX SUBUNIT 4"/>
    <property type="match status" value="1"/>
</dbReference>
<keyword evidence="5" id="KW-0804">Transcription</keyword>
<dbReference type="FunFam" id="1.10.10.60:FF:000016">
    <property type="entry name" value="Transcriptional activator Myb isoform A"/>
    <property type="match status" value="1"/>
</dbReference>
<feature type="compositionally biased region" description="Low complexity" evidence="7">
    <location>
        <begin position="205"/>
        <end position="226"/>
    </location>
</feature>
<proteinExistence type="predicted"/>
<protein>
    <submittedName>
        <fullName evidence="10">Uncharacterized protein</fullName>
    </submittedName>
</protein>
<dbReference type="InterPro" id="IPR051575">
    <property type="entry name" value="Myb-like_DNA-bd"/>
</dbReference>
<dbReference type="Pfam" id="PF13921">
    <property type="entry name" value="Myb_DNA-bind_6"/>
    <property type="match status" value="1"/>
</dbReference>
<evidence type="ECO:0000259" key="8">
    <source>
        <dbReference type="PROSITE" id="PS50090"/>
    </source>
</evidence>
<sequence>MNVKRVRPADSNDSLGPNPGQKVRGEPDSEDSVPVNTRWTPEQDEQLRRAIDEFGSKNWKAIAERVPGRNHAQCLQRWNKVLKPGLVKGHWAFDEDDLLLKLVQESSSVNWADISKRIEGRTAKQCRERWKNHLDPTINKGPYKSEEDMILMAAYEELGNRWTQIAERLQGRTEDSVKMRWKVLNPNVKSKAKPGRPPLMSQPKSSTASVQETSSSVGDAAASSLGDLDDDILTPAAQPDPESAQLMSRRASSMLDSFRSRDDSLLSFSSIKAEDWEIFRELVMSDHFAQAIPTAPREMVSVFDSFTDKSMTDDEFRRLVGVIENPDAIMDFIHETYASIGETPNEWSTCQCGCGGTHHDDSFDDVNQLMSSFHMAPSMVLPEPTPFETYSGNPDVQQATSLDAHVQGFDEDEDDDAMMMTRFHVAKRR</sequence>
<evidence type="ECO:0000256" key="3">
    <source>
        <dbReference type="ARBA" id="ARBA00023015"/>
    </source>
</evidence>
<keyword evidence="6" id="KW-0539">Nucleus</keyword>
<dbReference type="SMART" id="SM00717">
    <property type="entry name" value="SANT"/>
    <property type="match status" value="3"/>
</dbReference>